<protein>
    <submittedName>
        <fullName evidence="1">Uncharacterized protein</fullName>
    </submittedName>
</protein>
<dbReference type="AlphaFoldDB" id="A0A1Q9C6I4"/>
<dbReference type="EMBL" id="LSRX01001600">
    <property type="protein sequence ID" value="OLP78526.1"/>
    <property type="molecule type" value="Genomic_DNA"/>
</dbReference>
<sequence>MLLAKVTMTSCGIPVEGELGYVPDDEDAEHAGSAAVNDESQTWKVIDPLGSKRIPLRSEDGLVIFDATAMAPNAIVSTCLCRPNLAERKEWQIQASCLIITNLALSDLARRIASAAQSLDDEDSLLWTLARNFHLISRKKQIDLVERFVKGFVELPPEDQAQDIWRWDGARCTGVVELFQ</sequence>
<dbReference type="OrthoDB" id="10329636at2759"/>
<gene>
    <name evidence="1" type="ORF">AK812_SmicGene41290</name>
</gene>
<comment type="caution">
    <text evidence="1">The sequence shown here is derived from an EMBL/GenBank/DDBJ whole genome shotgun (WGS) entry which is preliminary data.</text>
</comment>
<name>A0A1Q9C6I4_SYMMI</name>
<organism evidence="1 2">
    <name type="scientific">Symbiodinium microadriaticum</name>
    <name type="common">Dinoflagellate</name>
    <name type="synonym">Zooxanthella microadriatica</name>
    <dbReference type="NCBI Taxonomy" id="2951"/>
    <lineage>
        <taxon>Eukaryota</taxon>
        <taxon>Sar</taxon>
        <taxon>Alveolata</taxon>
        <taxon>Dinophyceae</taxon>
        <taxon>Suessiales</taxon>
        <taxon>Symbiodiniaceae</taxon>
        <taxon>Symbiodinium</taxon>
    </lineage>
</organism>
<reference evidence="1 2" key="1">
    <citation type="submission" date="2016-02" db="EMBL/GenBank/DDBJ databases">
        <title>Genome analysis of coral dinoflagellate symbionts highlights evolutionary adaptations to a symbiotic lifestyle.</title>
        <authorList>
            <person name="Aranda M."/>
            <person name="Li Y."/>
            <person name="Liew Y.J."/>
            <person name="Baumgarten S."/>
            <person name="Simakov O."/>
            <person name="Wilson M."/>
            <person name="Piel J."/>
            <person name="Ashoor H."/>
            <person name="Bougouffa S."/>
            <person name="Bajic V.B."/>
            <person name="Ryu T."/>
            <person name="Ravasi T."/>
            <person name="Bayer T."/>
            <person name="Micklem G."/>
            <person name="Kim H."/>
            <person name="Bhak J."/>
            <person name="Lajeunesse T.C."/>
            <person name="Voolstra C.R."/>
        </authorList>
    </citation>
    <scope>NUCLEOTIDE SEQUENCE [LARGE SCALE GENOMIC DNA]</scope>
    <source>
        <strain evidence="1 2">CCMP2467</strain>
    </source>
</reference>
<accession>A0A1Q9C6I4</accession>
<evidence type="ECO:0000313" key="1">
    <source>
        <dbReference type="EMBL" id="OLP78526.1"/>
    </source>
</evidence>
<evidence type="ECO:0000313" key="2">
    <source>
        <dbReference type="Proteomes" id="UP000186817"/>
    </source>
</evidence>
<dbReference type="Proteomes" id="UP000186817">
    <property type="component" value="Unassembled WGS sequence"/>
</dbReference>
<keyword evidence="2" id="KW-1185">Reference proteome</keyword>
<proteinExistence type="predicted"/>